<keyword evidence="2" id="KW-0732">Signal</keyword>
<dbReference type="PROSITE" id="PS51257">
    <property type="entry name" value="PROKAR_LIPOPROTEIN"/>
    <property type="match status" value="1"/>
</dbReference>
<dbReference type="InterPro" id="IPR008964">
    <property type="entry name" value="Invasin/intimin_cell_adhesion"/>
</dbReference>
<comment type="caution">
    <text evidence="3">The sequence shown here is derived from an EMBL/GenBank/DDBJ whole genome shotgun (WGS) entry which is preliminary data.</text>
</comment>
<feature type="chain" id="PRO_5038715555" description="BIG2 domain-containing protein" evidence="2">
    <location>
        <begin position="25"/>
        <end position="528"/>
    </location>
</feature>
<feature type="compositionally biased region" description="Low complexity" evidence="1">
    <location>
        <begin position="19"/>
        <end position="47"/>
    </location>
</feature>
<gene>
    <name evidence="3" type="ORF">IAC61_02005</name>
</gene>
<dbReference type="AlphaFoldDB" id="A0A9D9DEH2"/>
<reference evidence="3" key="1">
    <citation type="submission" date="2020-10" db="EMBL/GenBank/DDBJ databases">
        <authorList>
            <person name="Gilroy R."/>
        </authorList>
    </citation>
    <scope>NUCLEOTIDE SEQUENCE</scope>
    <source>
        <strain evidence="3">17113</strain>
    </source>
</reference>
<dbReference type="EMBL" id="JADINA010000016">
    <property type="protein sequence ID" value="MBO8426077.1"/>
    <property type="molecule type" value="Genomic_DNA"/>
</dbReference>
<evidence type="ECO:0000256" key="1">
    <source>
        <dbReference type="SAM" id="MobiDB-lite"/>
    </source>
</evidence>
<protein>
    <recommendedName>
        <fullName evidence="5">BIG2 domain-containing protein</fullName>
    </recommendedName>
</protein>
<sequence length="528" mass="56591">MDKAKSLLILSAALLLVGCGPSTSSSSSPSSSAEESKSELTSSSEVSTPEESESPSVSTPEVVKSVAITTEINEVFITKTLQIEAEVEGGTLAYSVEGEAASIDATGLLTAIAPGKVTVKAYLVEDETVSDTLEVTVLDTIVDTSVNPDSWNYEGVYSKEATLVNTANGYTTFKGVSGKDYMMKAEVVLANPDAGDTWSRASLGHVNPKTSAFHGMMLSPGPNFTAPKIVTMDIDAAGNVGWGAVTDRSQAWNFNGLNEIDWTKPIELTSVRRGGDYYYYIGDKLYYKESNYNDFDEIDTLPSLYAGQVRATFTKMEITTDVSAIDEYIAPTKDQAFYPTYDDYVSIGEDSSSVTFTGANEGAPVNAKDVAAKSLGDGFYLPANKQSTVEFDFKVTAWGGRDAMPSLVFNINRWDSAPNESRAYIISEFGAGFTGWAISGDLNPGIGTGVQPYAGGVRIEVDHIYHVKAVRLMTDGGQDTQIVISDGDTVLLDFTHNWQDGYSGAVVGSFMSRNLDAEITNITLTVAE</sequence>
<organism evidence="3 4">
    <name type="scientific">Candidatus Alloenteromonas pullistercoris</name>
    <dbReference type="NCBI Taxonomy" id="2840785"/>
    <lineage>
        <taxon>Bacteria</taxon>
        <taxon>Bacillati</taxon>
        <taxon>Bacillota</taxon>
        <taxon>Bacillota incertae sedis</taxon>
        <taxon>Candidatus Alloenteromonas</taxon>
    </lineage>
</organism>
<evidence type="ECO:0000313" key="3">
    <source>
        <dbReference type="EMBL" id="MBO8426077.1"/>
    </source>
</evidence>
<evidence type="ECO:0000256" key="2">
    <source>
        <dbReference type="SAM" id="SignalP"/>
    </source>
</evidence>
<accession>A0A9D9DEH2</accession>
<feature type="region of interest" description="Disordered" evidence="1">
    <location>
        <begin position="19"/>
        <end position="61"/>
    </location>
</feature>
<dbReference type="Proteomes" id="UP000823634">
    <property type="component" value="Unassembled WGS sequence"/>
</dbReference>
<evidence type="ECO:0000313" key="4">
    <source>
        <dbReference type="Proteomes" id="UP000823634"/>
    </source>
</evidence>
<feature type="signal peptide" evidence="2">
    <location>
        <begin position="1"/>
        <end position="24"/>
    </location>
</feature>
<proteinExistence type="predicted"/>
<dbReference type="SUPFAM" id="SSF49373">
    <property type="entry name" value="Invasin/intimin cell-adhesion fragments"/>
    <property type="match status" value="1"/>
</dbReference>
<evidence type="ECO:0008006" key="5">
    <source>
        <dbReference type="Google" id="ProtNLM"/>
    </source>
</evidence>
<name>A0A9D9DEH2_9FIRM</name>
<reference evidence="3" key="2">
    <citation type="journal article" date="2021" name="PeerJ">
        <title>Extensive microbial diversity within the chicken gut microbiome revealed by metagenomics and culture.</title>
        <authorList>
            <person name="Gilroy R."/>
            <person name="Ravi A."/>
            <person name="Getino M."/>
            <person name="Pursley I."/>
            <person name="Horton D.L."/>
            <person name="Alikhan N.F."/>
            <person name="Baker D."/>
            <person name="Gharbi K."/>
            <person name="Hall N."/>
            <person name="Watson M."/>
            <person name="Adriaenssens E.M."/>
            <person name="Foster-Nyarko E."/>
            <person name="Jarju S."/>
            <person name="Secka A."/>
            <person name="Antonio M."/>
            <person name="Oren A."/>
            <person name="Chaudhuri R.R."/>
            <person name="La Ragione R."/>
            <person name="Hildebrand F."/>
            <person name="Pallen M.J."/>
        </authorList>
    </citation>
    <scope>NUCLEOTIDE SEQUENCE</scope>
    <source>
        <strain evidence="3">17113</strain>
    </source>
</reference>